<dbReference type="EMBL" id="MCGQ01000042">
    <property type="protein sequence ID" value="OXY89628.1"/>
    <property type="molecule type" value="Genomic_DNA"/>
</dbReference>
<gene>
    <name evidence="1" type="ORF">BEK98_37035</name>
</gene>
<dbReference type="Proteomes" id="UP000215483">
    <property type="component" value="Unassembled WGS sequence"/>
</dbReference>
<comment type="caution">
    <text evidence="1">The sequence shown here is derived from an EMBL/GenBank/DDBJ whole genome shotgun (WGS) entry which is preliminary data.</text>
</comment>
<keyword evidence="2" id="KW-1185">Reference proteome</keyword>
<reference evidence="1 2" key="1">
    <citation type="submission" date="2016-07" db="EMBL/GenBank/DDBJ databases">
        <title>Draft genome of Streptomyces diastatochromogenes.</title>
        <authorList>
            <person name="Podduturi R."/>
            <person name="Lukassen M.B."/>
            <person name="Clausen N."/>
            <person name="Nielsen J.L."/>
            <person name="Jorgensen N.O."/>
        </authorList>
    </citation>
    <scope>NUCLEOTIDE SEQUENCE [LARGE SCALE GENOMIC DNA]</scope>
    <source>
        <strain evidence="1 2">DSM 40608</strain>
    </source>
</reference>
<protein>
    <submittedName>
        <fullName evidence="1">Uncharacterized protein</fullName>
    </submittedName>
</protein>
<organism evidence="1 2">
    <name type="scientific">Streptomyces diastatochromogenes</name>
    <dbReference type="NCBI Taxonomy" id="42236"/>
    <lineage>
        <taxon>Bacteria</taxon>
        <taxon>Bacillati</taxon>
        <taxon>Actinomycetota</taxon>
        <taxon>Actinomycetes</taxon>
        <taxon>Kitasatosporales</taxon>
        <taxon>Streptomycetaceae</taxon>
        <taxon>Streptomyces</taxon>
    </lineage>
</organism>
<accession>A0A233S1T6</accession>
<sequence>MPCQLRSGGFVERHDSDLAGLHLRGSMMWRKERREIDATGVVLVGEDGLTLAHPHPAAR</sequence>
<evidence type="ECO:0000313" key="1">
    <source>
        <dbReference type="EMBL" id="OXY89628.1"/>
    </source>
</evidence>
<dbReference type="AlphaFoldDB" id="A0A233S1T6"/>
<evidence type="ECO:0000313" key="2">
    <source>
        <dbReference type="Proteomes" id="UP000215483"/>
    </source>
</evidence>
<proteinExistence type="predicted"/>
<name>A0A233S1T6_STRDA</name>